<dbReference type="CDD" id="cd10033">
    <property type="entry name" value="UDG_like"/>
    <property type="match status" value="1"/>
</dbReference>
<evidence type="ECO:0000313" key="2">
    <source>
        <dbReference type="EMBL" id="SET90364.1"/>
    </source>
</evidence>
<dbReference type="InterPro" id="IPR036895">
    <property type="entry name" value="Uracil-DNA_glycosylase-like_sf"/>
</dbReference>
<dbReference type="Proteomes" id="UP000199308">
    <property type="component" value="Unassembled WGS sequence"/>
</dbReference>
<accession>A0A1I0I1D6</accession>
<dbReference type="RefSeq" id="WP_093332335.1">
    <property type="nucleotide sequence ID" value="NZ_AP027363.1"/>
</dbReference>
<dbReference type="AlphaFoldDB" id="A0A1I0I1D6"/>
<dbReference type="Pfam" id="PF03167">
    <property type="entry name" value="UDG"/>
    <property type="match status" value="1"/>
</dbReference>
<dbReference type="PANTHER" id="PTHR42160">
    <property type="entry name" value="URACIL-DNA GLYCOSYLASE SUPERFAMILY PROTEIN"/>
    <property type="match status" value="1"/>
</dbReference>
<dbReference type="Gene3D" id="3.40.470.10">
    <property type="entry name" value="Uracil-DNA glycosylase-like domain"/>
    <property type="match status" value="1"/>
</dbReference>
<dbReference type="SUPFAM" id="SSF52141">
    <property type="entry name" value="Uracil-DNA glycosylase-like"/>
    <property type="match status" value="1"/>
</dbReference>
<evidence type="ECO:0000259" key="1">
    <source>
        <dbReference type="SMART" id="SM00986"/>
    </source>
</evidence>
<dbReference type="SMART" id="SM00986">
    <property type="entry name" value="UDG"/>
    <property type="match status" value="1"/>
</dbReference>
<protein>
    <submittedName>
        <fullName evidence="2">Uracil-DNA glycosylase, family 4</fullName>
    </submittedName>
</protein>
<dbReference type="SMART" id="SM00987">
    <property type="entry name" value="UreE_C"/>
    <property type="match status" value="1"/>
</dbReference>
<evidence type="ECO:0000313" key="3">
    <source>
        <dbReference type="Proteomes" id="UP000199308"/>
    </source>
</evidence>
<gene>
    <name evidence="2" type="ORF">SAMN05660429_03015</name>
</gene>
<proteinExistence type="predicted"/>
<dbReference type="PANTHER" id="PTHR42160:SF1">
    <property type="entry name" value="URACIL-DNA GLYCOSYLASE SUPERFAMILY PROTEIN"/>
    <property type="match status" value="1"/>
</dbReference>
<dbReference type="InterPro" id="IPR005122">
    <property type="entry name" value="Uracil-DNA_glycosylase-like"/>
</dbReference>
<sequence>MANQTASFVGLVSKIRACTLCQSALPLEAKPIVQLNQNARILIAGQAPGIKAHNSGIPFNDASGKRLQQWLGVDQATFYNENIFAILPMGFCYPGKGESGDLPPEKRCANTWREQVLNSLTKIELILVLGQYAHTWHLPHRKGISLTDSIKQNEYKTGTTFVLPHPSPRNNIWLKRNAWFEQCHVEQLQQRIQTALAR</sequence>
<dbReference type="EMBL" id="FOHK01000021">
    <property type="protein sequence ID" value="SET90364.1"/>
    <property type="molecule type" value="Genomic_DNA"/>
</dbReference>
<dbReference type="STRING" id="349064.SAMN05660429_03015"/>
<organism evidence="2 3">
    <name type="scientific">Thalassotalea agarivorans</name>
    <name type="common">Thalassomonas agarivorans</name>
    <dbReference type="NCBI Taxonomy" id="349064"/>
    <lineage>
        <taxon>Bacteria</taxon>
        <taxon>Pseudomonadati</taxon>
        <taxon>Pseudomonadota</taxon>
        <taxon>Gammaproteobacteria</taxon>
        <taxon>Alteromonadales</taxon>
        <taxon>Colwelliaceae</taxon>
        <taxon>Thalassotalea</taxon>
    </lineage>
</organism>
<dbReference type="InterPro" id="IPR047124">
    <property type="entry name" value="HI_0220.2"/>
</dbReference>
<reference evidence="2 3" key="1">
    <citation type="submission" date="2016-10" db="EMBL/GenBank/DDBJ databases">
        <authorList>
            <person name="de Groot N.N."/>
        </authorList>
    </citation>
    <scope>NUCLEOTIDE SEQUENCE [LARGE SCALE GENOMIC DNA]</scope>
    <source>
        <strain evidence="2 3">DSM 19706</strain>
    </source>
</reference>
<keyword evidence="3" id="KW-1185">Reference proteome</keyword>
<dbReference type="OrthoDB" id="9789139at2"/>
<name>A0A1I0I1D6_THASX</name>
<feature type="domain" description="Uracil-DNA glycosylase-like" evidence="1">
    <location>
        <begin position="32"/>
        <end position="189"/>
    </location>
</feature>